<evidence type="ECO:0000313" key="2">
    <source>
        <dbReference type="Proteomes" id="UP000499080"/>
    </source>
</evidence>
<dbReference type="EMBL" id="BGPR01000030">
    <property type="protein sequence ID" value="GBL82759.1"/>
    <property type="molecule type" value="Genomic_DNA"/>
</dbReference>
<comment type="caution">
    <text evidence="1">The sequence shown here is derived from an EMBL/GenBank/DDBJ whole genome shotgun (WGS) entry which is preliminary data.</text>
</comment>
<protein>
    <submittedName>
        <fullName evidence="1">Uncharacterized protein</fullName>
    </submittedName>
</protein>
<keyword evidence="2" id="KW-1185">Reference proteome</keyword>
<gene>
    <name evidence="1" type="ORF">AVEN_106304_1</name>
</gene>
<dbReference type="AlphaFoldDB" id="A0A4Y2AU25"/>
<proteinExistence type="predicted"/>
<dbReference type="Proteomes" id="UP000499080">
    <property type="component" value="Unassembled WGS sequence"/>
</dbReference>
<accession>A0A4Y2AU25</accession>
<dbReference type="OrthoDB" id="5326588at2759"/>
<name>A0A4Y2AU25_ARAVE</name>
<sequence>MESRFPEMLFLWLGREFYRGKYGMTGSIQAWTPELVDKSKISENAIRFSISLFGEKICLNVLDDLCDVKARREDYKRTVLESQNRCVLIGWYDFGVSSAVRAR</sequence>
<reference evidence="1 2" key="1">
    <citation type="journal article" date="2019" name="Sci. Rep.">
        <title>Orb-weaving spider Araneus ventricosus genome elucidates the spidroin gene catalogue.</title>
        <authorList>
            <person name="Kono N."/>
            <person name="Nakamura H."/>
            <person name="Ohtoshi R."/>
            <person name="Moran D.A.P."/>
            <person name="Shinohara A."/>
            <person name="Yoshida Y."/>
            <person name="Fujiwara M."/>
            <person name="Mori M."/>
            <person name="Tomita M."/>
            <person name="Arakawa K."/>
        </authorList>
    </citation>
    <scope>NUCLEOTIDE SEQUENCE [LARGE SCALE GENOMIC DNA]</scope>
</reference>
<evidence type="ECO:0000313" key="1">
    <source>
        <dbReference type="EMBL" id="GBL82759.1"/>
    </source>
</evidence>
<organism evidence="1 2">
    <name type="scientific">Araneus ventricosus</name>
    <name type="common">Orbweaver spider</name>
    <name type="synonym">Epeira ventricosa</name>
    <dbReference type="NCBI Taxonomy" id="182803"/>
    <lineage>
        <taxon>Eukaryota</taxon>
        <taxon>Metazoa</taxon>
        <taxon>Ecdysozoa</taxon>
        <taxon>Arthropoda</taxon>
        <taxon>Chelicerata</taxon>
        <taxon>Arachnida</taxon>
        <taxon>Araneae</taxon>
        <taxon>Araneomorphae</taxon>
        <taxon>Entelegynae</taxon>
        <taxon>Araneoidea</taxon>
        <taxon>Araneidae</taxon>
        <taxon>Araneus</taxon>
    </lineage>
</organism>